<dbReference type="HOGENOM" id="CLU_2071360_0_0_5"/>
<sequence>MTETGREGVIEIALDPPELGRVRLSLAEAGGGLTLSISAERPDTAELMRRHLDLLQQELARAGFDGPSLRLALDQDGRSTPPTTRPDAAEAEPADSGPAPVPPQAGRAAPLSALDLRI</sequence>
<dbReference type="Pfam" id="PF02120">
    <property type="entry name" value="Flg_hook"/>
    <property type="match status" value="1"/>
</dbReference>
<feature type="domain" description="Flagellar hook-length control protein-like C-terminal" evidence="2">
    <location>
        <begin position="5"/>
        <end position="74"/>
    </location>
</feature>
<dbReference type="STRING" id="1294273.roselon_01307"/>
<dbReference type="EMBL" id="CP004372">
    <property type="protein sequence ID" value="AHM03695.1"/>
    <property type="molecule type" value="Genomic_DNA"/>
</dbReference>
<keyword evidence="3" id="KW-0969">Cilium</keyword>
<dbReference type="OrthoDB" id="7203912at2"/>
<accession>W8SMC6</accession>
<keyword evidence="4" id="KW-1185">Reference proteome</keyword>
<feature type="region of interest" description="Disordered" evidence="1">
    <location>
        <begin position="66"/>
        <end position="118"/>
    </location>
</feature>
<reference evidence="3 4" key="1">
    <citation type="submission" date="2013-03" db="EMBL/GenBank/DDBJ databases">
        <authorList>
            <person name="Fiebig A."/>
            <person name="Goeker M."/>
            <person name="Klenk H.-P.P."/>
        </authorList>
    </citation>
    <scope>NUCLEOTIDE SEQUENCE [LARGE SCALE GENOMIC DNA]</scope>
    <source>
        <strain evidence="4">DSM 19469</strain>
    </source>
</reference>
<dbReference type="InterPro" id="IPR021136">
    <property type="entry name" value="Flagellar_hook_control-like_C"/>
</dbReference>
<keyword evidence="3" id="KW-0966">Cell projection</keyword>
<evidence type="ECO:0000256" key="1">
    <source>
        <dbReference type="SAM" id="MobiDB-lite"/>
    </source>
</evidence>
<keyword evidence="3" id="KW-0282">Flagellum</keyword>
<name>W8SMC6_9RHOB</name>
<dbReference type="RefSeq" id="WP_051508368.1">
    <property type="nucleotide sequence ID" value="NZ_CP004372.1"/>
</dbReference>
<gene>
    <name evidence="3" type="ORF">roselon_01307</name>
</gene>
<dbReference type="Gene3D" id="3.30.750.140">
    <property type="match status" value="1"/>
</dbReference>
<evidence type="ECO:0000313" key="4">
    <source>
        <dbReference type="Proteomes" id="UP000019593"/>
    </source>
</evidence>
<dbReference type="Proteomes" id="UP000019593">
    <property type="component" value="Chromosome"/>
</dbReference>
<evidence type="ECO:0000259" key="2">
    <source>
        <dbReference type="Pfam" id="PF02120"/>
    </source>
</evidence>
<dbReference type="AlphaFoldDB" id="W8SMC6"/>
<protein>
    <submittedName>
        <fullName evidence="3">Flagellar hook-length control protein</fullName>
    </submittedName>
</protein>
<dbReference type="eggNOG" id="COG3144">
    <property type="taxonomic scope" value="Bacteria"/>
</dbReference>
<organism evidence="3 4">
    <name type="scientific">Roseicyclus elongatus DSM 19469</name>
    <dbReference type="NCBI Taxonomy" id="1294273"/>
    <lineage>
        <taxon>Bacteria</taxon>
        <taxon>Pseudomonadati</taxon>
        <taxon>Pseudomonadota</taxon>
        <taxon>Alphaproteobacteria</taxon>
        <taxon>Rhodobacterales</taxon>
        <taxon>Roseobacteraceae</taxon>
        <taxon>Roseicyclus</taxon>
    </lineage>
</organism>
<proteinExistence type="predicted"/>
<dbReference type="InterPro" id="IPR038610">
    <property type="entry name" value="FliK-like_C_sf"/>
</dbReference>
<dbReference type="CDD" id="cd17470">
    <property type="entry name" value="T3SS_Flik_C"/>
    <property type="match status" value="1"/>
</dbReference>
<dbReference type="KEGG" id="red:roselon_01307"/>
<evidence type="ECO:0000313" key="3">
    <source>
        <dbReference type="EMBL" id="AHM03695.1"/>
    </source>
</evidence>